<dbReference type="Proteomes" id="UP000782475">
    <property type="component" value="Unassembled WGS sequence"/>
</dbReference>
<evidence type="ECO:0000313" key="2">
    <source>
        <dbReference type="Proteomes" id="UP000782475"/>
    </source>
</evidence>
<reference evidence="1 2" key="1">
    <citation type="journal article" date="2021" name="Appl. Microbiol. Biotechnol.">
        <title>Biotechnological applications of marine bacteria in bioremediation of environments polluted with hydrocarbons and plastics.</title>
        <authorList>
            <person name="Muriel-Millan L.F."/>
            <person name="Millan-Lopez S."/>
            <person name="Pardo-Lopez L."/>
        </authorList>
    </citation>
    <scope>NUCLEOTIDE SEQUENCE [LARGE SCALE GENOMIC DNA]</scope>
    <source>
        <strain evidence="1 2">GOM4</strain>
    </source>
</reference>
<evidence type="ECO:0000313" key="1">
    <source>
        <dbReference type="EMBL" id="MBX7271575.1"/>
    </source>
</evidence>
<protein>
    <submittedName>
        <fullName evidence="1">Uncharacterized protein</fullName>
    </submittedName>
</protein>
<accession>A0ACC5VG81</accession>
<gene>
    <name evidence="1" type="ORF">KJJ99_07185</name>
</gene>
<comment type="caution">
    <text evidence="1">The sequence shown here is derived from an EMBL/GenBank/DDBJ whole genome shotgun (WGS) entry which is preliminary data.</text>
</comment>
<dbReference type="EMBL" id="JAHHFP010000019">
    <property type="protein sequence ID" value="MBX7271575.1"/>
    <property type="molecule type" value="Genomic_DNA"/>
</dbReference>
<sequence length="94" mass="10315">MLERRLCRPLEKQSSNGDSVGRACLPVIAGVDQHAALDRLLNNQELYVNLLKRLVDDYSSVADDLKSCLEKNQVQEAVQILHKLKSIAGTIGAG</sequence>
<keyword evidence="2" id="KW-1185">Reference proteome</keyword>
<organism evidence="1 2">
    <name type="scientific">Stutzerimonas chloritidismutans</name>
    <name type="common">Pseudomonas chloritidismutans</name>
    <dbReference type="NCBI Taxonomy" id="203192"/>
    <lineage>
        <taxon>Bacteria</taxon>
        <taxon>Pseudomonadati</taxon>
        <taxon>Pseudomonadota</taxon>
        <taxon>Gammaproteobacteria</taxon>
        <taxon>Pseudomonadales</taxon>
        <taxon>Pseudomonadaceae</taxon>
        <taxon>Stutzerimonas</taxon>
    </lineage>
</organism>
<name>A0ACC5VG81_STUCH</name>
<proteinExistence type="predicted"/>